<dbReference type="EMBL" id="SRLE01000011">
    <property type="protein sequence ID" value="TGD72134.1"/>
    <property type="molecule type" value="Genomic_DNA"/>
</dbReference>
<gene>
    <name evidence="1" type="ORF">E4634_15795</name>
</gene>
<dbReference type="Proteomes" id="UP000298050">
    <property type="component" value="Unassembled WGS sequence"/>
</dbReference>
<accession>A0A4Z0LY28</accession>
<reference evidence="1 2" key="1">
    <citation type="submission" date="2019-04" db="EMBL/GenBank/DDBJ databases">
        <title>Taxonomy of novel Haliea sp. from mangrove soil of West Coast of India.</title>
        <authorList>
            <person name="Verma A."/>
            <person name="Kumar P."/>
            <person name="Krishnamurthi S."/>
        </authorList>
    </citation>
    <scope>NUCLEOTIDE SEQUENCE [LARGE SCALE GENOMIC DNA]</scope>
    <source>
        <strain evidence="1 2">SAOS-164</strain>
    </source>
</reference>
<keyword evidence="2" id="KW-1185">Reference proteome</keyword>
<dbReference type="RefSeq" id="WP_135445623.1">
    <property type="nucleotide sequence ID" value="NZ_SRLE01000011.1"/>
</dbReference>
<sequence>MLPMGLLAAILVIAPQDPTRLDVVYFHDAQAASEDFTARYLSLRSEDGPITPPGKFRLVGETDDGEVTTRFTLEFVAASAVSYRFSVTREGHVLARGLALAAPEQPGKLLASGWTGEVEPYGVARYSILDADTIEGYYISKMTPEQPGTDMVSGDTRNGFSGSFTLNSKEVNGRTWGPHEWTLTPRGDITYLRWREDGRVISRGFGIADPQDPRSIVVAYIPVAE</sequence>
<organism evidence="1 2">
    <name type="scientific">Mangrovimicrobium sediminis</name>
    <dbReference type="NCBI Taxonomy" id="2562682"/>
    <lineage>
        <taxon>Bacteria</taxon>
        <taxon>Pseudomonadati</taxon>
        <taxon>Pseudomonadota</taxon>
        <taxon>Gammaproteobacteria</taxon>
        <taxon>Cellvibrionales</taxon>
        <taxon>Halieaceae</taxon>
        <taxon>Mangrovimicrobium</taxon>
    </lineage>
</organism>
<proteinExistence type="predicted"/>
<comment type="caution">
    <text evidence="1">The sequence shown here is derived from an EMBL/GenBank/DDBJ whole genome shotgun (WGS) entry which is preliminary data.</text>
</comment>
<dbReference type="AlphaFoldDB" id="A0A4Z0LY28"/>
<evidence type="ECO:0000313" key="2">
    <source>
        <dbReference type="Proteomes" id="UP000298050"/>
    </source>
</evidence>
<dbReference type="OrthoDB" id="4723839at2"/>
<name>A0A4Z0LY28_9GAMM</name>
<protein>
    <submittedName>
        <fullName evidence="1">Uncharacterized protein</fullName>
    </submittedName>
</protein>
<evidence type="ECO:0000313" key="1">
    <source>
        <dbReference type="EMBL" id="TGD72134.1"/>
    </source>
</evidence>